<keyword evidence="2" id="KW-0472">Membrane</keyword>
<gene>
    <name evidence="3" type="ORF">GJ743_16920</name>
</gene>
<proteinExistence type="predicted"/>
<accession>A0A6I3M9T0</accession>
<keyword evidence="2" id="KW-1133">Transmembrane helix</keyword>
<keyword evidence="4" id="KW-1185">Reference proteome</keyword>
<dbReference type="OrthoDB" id="9939884at2"/>
<comment type="caution">
    <text evidence="3">The sequence shown here is derived from an EMBL/GenBank/DDBJ whole genome shotgun (WGS) entry which is preliminary data.</text>
</comment>
<feature type="region of interest" description="Disordered" evidence="1">
    <location>
        <begin position="1"/>
        <end position="137"/>
    </location>
</feature>
<feature type="transmembrane region" description="Helical" evidence="2">
    <location>
        <begin position="151"/>
        <end position="175"/>
    </location>
</feature>
<dbReference type="Proteomes" id="UP000433071">
    <property type="component" value="Unassembled WGS sequence"/>
</dbReference>
<protein>
    <submittedName>
        <fullName evidence="3">Uncharacterized protein</fullName>
    </submittedName>
</protein>
<evidence type="ECO:0000256" key="2">
    <source>
        <dbReference type="SAM" id="Phobius"/>
    </source>
</evidence>
<dbReference type="EMBL" id="WMLB01000041">
    <property type="protein sequence ID" value="MTH70054.1"/>
    <property type="molecule type" value="Genomic_DNA"/>
</dbReference>
<organism evidence="3 4">
    <name type="scientific">Agromyces bracchium</name>
    <dbReference type="NCBI Taxonomy" id="88376"/>
    <lineage>
        <taxon>Bacteria</taxon>
        <taxon>Bacillati</taxon>
        <taxon>Actinomycetota</taxon>
        <taxon>Actinomycetes</taxon>
        <taxon>Micrococcales</taxon>
        <taxon>Microbacteriaceae</taxon>
        <taxon>Agromyces</taxon>
    </lineage>
</organism>
<feature type="compositionally biased region" description="Low complexity" evidence="1">
    <location>
        <begin position="26"/>
        <end position="90"/>
    </location>
</feature>
<reference evidence="3 4" key="1">
    <citation type="submission" date="2019-11" db="EMBL/GenBank/DDBJ databases">
        <title>Agromyces kandeliae sp. nov., isolated from mangrove soil.</title>
        <authorList>
            <person name="Wang R."/>
        </authorList>
    </citation>
    <scope>NUCLEOTIDE SEQUENCE [LARGE SCALE GENOMIC DNA]</scope>
    <source>
        <strain evidence="3 4">JCM 11433</strain>
    </source>
</reference>
<evidence type="ECO:0000313" key="3">
    <source>
        <dbReference type="EMBL" id="MTH70054.1"/>
    </source>
</evidence>
<keyword evidence="2" id="KW-0812">Transmembrane</keyword>
<dbReference type="AlphaFoldDB" id="A0A6I3M9T0"/>
<evidence type="ECO:0000313" key="4">
    <source>
        <dbReference type="Proteomes" id="UP000433071"/>
    </source>
</evidence>
<feature type="transmembrane region" description="Helical" evidence="2">
    <location>
        <begin position="195"/>
        <end position="217"/>
    </location>
</feature>
<sequence length="236" mass="23482">MTEPATEPQFDPRFDPRFQRGWSGQAADAPGAPDPSGARRPADVPAAERAAVDAAAAGPVGPVTASDASGASAAASAPGEARAADAVAEPAPEPSVLGADDPLDPAATGAREASIAASTDVRAASGQPVREPAAAPTDPAVRADIDRILRVAFGIAWSAVGVAFLVGVWAVWLIVGQDPFAAPRQASGELALRSFAYLAGPSLLSTAVVGVAILAVVDGVRRARSATAPERRGGAG</sequence>
<evidence type="ECO:0000256" key="1">
    <source>
        <dbReference type="SAM" id="MobiDB-lite"/>
    </source>
</evidence>
<dbReference type="RefSeq" id="WP_155053078.1">
    <property type="nucleotide sequence ID" value="NZ_BAAAIB010000001.1"/>
</dbReference>
<name>A0A6I3M9T0_9MICO</name>